<proteinExistence type="predicted"/>
<evidence type="ECO:0000313" key="1">
    <source>
        <dbReference type="EMBL" id="TDC70914.1"/>
    </source>
</evidence>
<dbReference type="GO" id="GO:0019748">
    <property type="term" value="P:secondary metabolic process"/>
    <property type="evidence" value="ECO:0007669"/>
    <property type="project" value="InterPro"/>
</dbReference>
<sequence>MTRELAPPARLTEAGRAEAADWLAGLPGLVAATLDRWELTPERVAAPGGRASMTVLVRRADGGRAALKICAPWHPAAREEAALRRWDGLGAVRALRCDPAAGALLLERLRGETSLRSLPEAKALLEAVSVVRRLWVEPGGPPGGTGGGEHPFPTVEEWTAERAARLRDGELAAAEAEPLVAEALALRDALLADEPERLLLHGDFRQGAVLASDAERAPWLAVGPEPVVGERSYDLARLVRDRLHDLVASPGAAAITRRRLTRLADSVELPAERLRGWALFRAVESAGRAWSAGRPAEAEALLEFAAWL</sequence>
<name>A0A4R4T6C0_9ACTN</name>
<evidence type="ECO:0000313" key="2">
    <source>
        <dbReference type="Proteomes" id="UP000295345"/>
    </source>
</evidence>
<protein>
    <submittedName>
        <fullName evidence="1">Kinase</fullName>
    </submittedName>
</protein>
<dbReference type="RefSeq" id="WP_132820238.1">
    <property type="nucleotide sequence ID" value="NZ_SMKI01000294.1"/>
</dbReference>
<dbReference type="InterPro" id="IPR006748">
    <property type="entry name" value="NH2Glyco/OHUrea_AB-resist_kin"/>
</dbReference>
<keyword evidence="1" id="KW-0808">Transferase</keyword>
<dbReference type="GO" id="GO:0016301">
    <property type="term" value="F:kinase activity"/>
    <property type="evidence" value="ECO:0007669"/>
    <property type="project" value="UniProtKB-KW"/>
</dbReference>
<comment type="caution">
    <text evidence="1">The sequence shown here is derived from an EMBL/GenBank/DDBJ whole genome shotgun (WGS) entry which is preliminary data.</text>
</comment>
<dbReference type="GO" id="GO:0016773">
    <property type="term" value="F:phosphotransferase activity, alcohol group as acceptor"/>
    <property type="evidence" value="ECO:0007669"/>
    <property type="project" value="InterPro"/>
</dbReference>
<dbReference type="AlphaFoldDB" id="A0A4R4T6C0"/>
<dbReference type="SUPFAM" id="SSF56112">
    <property type="entry name" value="Protein kinase-like (PK-like)"/>
    <property type="match status" value="1"/>
</dbReference>
<dbReference type="EMBL" id="SMKI01000294">
    <property type="protein sequence ID" value="TDC70914.1"/>
    <property type="molecule type" value="Genomic_DNA"/>
</dbReference>
<reference evidence="1 2" key="1">
    <citation type="submission" date="2019-03" db="EMBL/GenBank/DDBJ databases">
        <title>Draft genome sequences of novel Actinobacteria.</title>
        <authorList>
            <person name="Sahin N."/>
            <person name="Ay H."/>
            <person name="Saygin H."/>
        </authorList>
    </citation>
    <scope>NUCLEOTIDE SEQUENCE [LARGE SCALE GENOMIC DNA]</scope>
    <source>
        <strain evidence="1 2">DSM 41900</strain>
    </source>
</reference>
<keyword evidence="2" id="KW-1185">Reference proteome</keyword>
<accession>A0A4R4T6C0</accession>
<dbReference type="InterPro" id="IPR011009">
    <property type="entry name" value="Kinase-like_dom_sf"/>
</dbReference>
<dbReference type="Pfam" id="PF04655">
    <property type="entry name" value="APH_6_hur"/>
    <property type="match status" value="1"/>
</dbReference>
<organism evidence="1 2">
    <name type="scientific">Streptomyces hainanensis</name>
    <dbReference type="NCBI Taxonomy" id="402648"/>
    <lineage>
        <taxon>Bacteria</taxon>
        <taxon>Bacillati</taxon>
        <taxon>Actinomycetota</taxon>
        <taxon>Actinomycetes</taxon>
        <taxon>Kitasatosporales</taxon>
        <taxon>Streptomycetaceae</taxon>
        <taxon>Streptomyces</taxon>
    </lineage>
</organism>
<dbReference type="OrthoDB" id="3638028at2"/>
<gene>
    <name evidence="1" type="ORF">E1283_24145</name>
</gene>
<keyword evidence="1" id="KW-0418">Kinase</keyword>
<dbReference type="Proteomes" id="UP000295345">
    <property type="component" value="Unassembled WGS sequence"/>
</dbReference>